<name>A0A1H9FWB8_9SPIR</name>
<dbReference type="Proteomes" id="UP000182360">
    <property type="component" value="Unassembled WGS sequence"/>
</dbReference>
<protein>
    <submittedName>
        <fullName evidence="6">Methyl-accepting chemotaxis protein</fullName>
    </submittedName>
</protein>
<evidence type="ECO:0000256" key="3">
    <source>
        <dbReference type="SAM" id="Coils"/>
    </source>
</evidence>
<keyword evidence="4" id="KW-0472">Membrane</keyword>
<feature type="transmembrane region" description="Helical" evidence="4">
    <location>
        <begin position="281"/>
        <end position="303"/>
    </location>
</feature>
<evidence type="ECO:0000259" key="5">
    <source>
        <dbReference type="PROSITE" id="PS50111"/>
    </source>
</evidence>
<evidence type="ECO:0000313" key="6">
    <source>
        <dbReference type="EMBL" id="SEQ42157.1"/>
    </source>
</evidence>
<dbReference type="OrthoDB" id="362769at2"/>
<keyword evidence="4" id="KW-1133">Transmembrane helix</keyword>
<accession>A0A1H9FWB8</accession>
<keyword evidence="3" id="KW-0175">Coiled coil</keyword>
<dbReference type="InterPro" id="IPR004089">
    <property type="entry name" value="MCPsignal_dom"/>
</dbReference>
<evidence type="ECO:0000313" key="7">
    <source>
        <dbReference type="Proteomes" id="UP000182360"/>
    </source>
</evidence>
<sequence>MNAKLKKATVIVAIVCFLGSVGLFTLIRNVARNHARTQAFADMEMEARVKRAKFETSMNEQLTLVLQLLRMPAVKEYLKNPNDEEIKEVAFKDLGVFKDSFKSKSIFWVSDVDKVFWSDMKESYVVNPSDPNDYWYNMTMYETDVYNFNINYNPQLKQTNLWVNAVVKENGKSIGMLGTGIPLTSMINEMYDGLDSSITMYLFNDGEEITGALDDSILEKKIPILDRMPELSGFDYMPKDISFETTGVRDFVLAAIPLVSWHLAMERVYTMHDFVKNGRTALIAGIVTVIIIIILATQILAMVNHLNILNDAVYDLSSGNADLTKRVNLRGKSMFRVFGALVENENRFIEKLQEIINNLKSSEQNLSNVGVNMTSSTQNTASAITQIISHIDSVHEHINQQTENIQETAGAVNEIAANIDSLEKMIRQQADGVSEASSAVEQMIGNIQSVNTSVDKMADSFAQLEKQAQAGQAKQAAVNEKIFQIEDKSKMLQEANQAIANIAEQTNLLAMNAAIEAAHAGEAGKGFAVVADEIRKLSETSTEQSKTIGDQLNSIQASIIEVVEGSQESSRAFSGVSNEIDNTNQLVNEIKTAMAEQNEGSKQVIETLRVMNMSTSEVSNSAQEMIEGNKLIFRNIAALQESSSVMKNSMDEMSAGANKINESGSELSQIADEMKDSIADIGGQIDQFTV</sequence>
<organism evidence="6 7">
    <name type="scientific">Treponema bryantii</name>
    <dbReference type="NCBI Taxonomy" id="163"/>
    <lineage>
        <taxon>Bacteria</taxon>
        <taxon>Pseudomonadati</taxon>
        <taxon>Spirochaetota</taxon>
        <taxon>Spirochaetia</taxon>
        <taxon>Spirochaetales</taxon>
        <taxon>Treponemataceae</taxon>
        <taxon>Treponema</taxon>
    </lineage>
</organism>
<keyword evidence="4" id="KW-0812">Transmembrane</keyword>
<gene>
    <name evidence="6" type="ORF">SAMN04487977_104187</name>
</gene>
<dbReference type="PROSITE" id="PS50111">
    <property type="entry name" value="CHEMOTAXIS_TRANSDUC_2"/>
    <property type="match status" value="1"/>
</dbReference>
<dbReference type="PANTHER" id="PTHR32089:SF112">
    <property type="entry name" value="LYSOZYME-LIKE PROTEIN-RELATED"/>
    <property type="match status" value="1"/>
</dbReference>
<dbReference type="GO" id="GO:0007165">
    <property type="term" value="P:signal transduction"/>
    <property type="evidence" value="ECO:0007669"/>
    <property type="project" value="UniProtKB-KW"/>
</dbReference>
<feature type="domain" description="Methyl-accepting transducer" evidence="5">
    <location>
        <begin position="404"/>
        <end position="626"/>
    </location>
</feature>
<reference evidence="6 7" key="1">
    <citation type="submission" date="2016-10" db="EMBL/GenBank/DDBJ databases">
        <authorList>
            <person name="de Groot N.N."/>
        </authorList>
    </citation>
    <scope>NUCLEOTIDE SEQUENCE [LARGE SCALE GENOMIC DNA]</scope>
    <source>
        <strain evidence="6 7">B25</strain>
    </source>
</reference>
<keyword evidence="1 2" id="KW-0807">Transducer</keyword>
<dbReference type="RefSeq" id="WP_074643150.1">
    <property type="nucleotide sequence ID" value="NZ_FOFU01000004.1"/>
</dbReference>
<keyword evidence="7" id="KW-1185">Reference proteome</keyword>
<feature type="coiled-coil region" evidence="3">
    <location>
        <begin position="342"/>
        <end position="369"/>
    </location>
</feature>
<dbReference type="AlphaFoldDB" id="A0A1H9FWB8"/>
<evidence type="ECO:0000256" key="1">
    <source>
        <dbReference type="ARBA" id="ARBA00023224"/>
    </source>
</evidence>
<dbReference type="SUPFAM" id="SSF58104">
    <property type="entry name" value="Methyl-accepting chemotaxis protein (MCP) signaling domain"/>
    <property type="match status" value="2"/>
</dbReference>
<dbReference type="Gene3D" id="1.10.287.950">
    <property type="entry name" value="Methyl-accepting chemotaxis protein"/>
    <property type="match status" value="1"/>
</dbReference>
<dbReference type="PANTHER" id="PTHR32089">
    <property type="entry name" value="METHYL-ACCEPTING CHEMOTAXIS PROTEIN MCPB"/>
    <property type="match status" value="1"/>
</dbReference>
<dbReference type="SMART" id="SM00283">
    <property type="entry name" value="MA"/>
    <property type="match status" value="1"/>
</dbReference>
<dbReference type="STRING" id="163.SAMN04487775_10935"/>
<dbReference type="GO" id="GO:0016020">
    <property type="term" value="C:membrane"/>
    <property type="evidence" value="ECO:0007669"/>
    <property type="project" value="InterPro"/>
</dbReference>
<evidence type="ECO:0000256" key="2">
    <source>
        <dbReference type="PROSITE-ProRule" id="PRU00284"/>
    </source>
</evidence>
<evidence type="ECO:0000256" key="4">
    <source>
        <dbReference type="SAM" id="Phobius"/>
    </source>
</evidence>
<dbReference type="Pfam" id="PF00015">
    <property type="entry name" value="MCPsignal"/>
    <property type="match status" value="1"/>
</dbReference>
<dbReference type="EMBL" id="FOFU01000004">
    <property type="protein sequence ID" value="SEQ42157.1"/>
    <property type="molecule type" value="Genomic_DNA"/>
</dbReference>
<proteinExistence type="predicted"/>